<evidence type="ECO:0000313" key="2">
    <source>
        <dbReference type="Proteomes" id="UP000054843"/>
    </source>
</evidence>
<dbReference type="EMBL" id="JYDO01000102">
    <property type="protein sequence ID" value="KRZ71101.1"/>
    <property type="molecule type" value="Genomic_DNA"/>
</dbReference>
<comment type="caution">
    <text evidence="1">The sequence shown here is derived from an EMBL/GenBank/DDBJ whole genome shotgun (WGS) entry which is preliminary data.</text>
</comment>
<dbReference type="Proteomes" id="UP000054843">
    <property type="component" value="Unassembled WGS sequence"/>
</dbReference>
<proteinExistence type="predicted"/>
<protein>
    <submittedName>
        <fullName evidence="1">Uncharacterized protein</fullName>
    </submittedName>
</protein>
<organism evidence="1 2">
    <name type="scientific">Trichinella papuae</name>
    <dbReference type="NCBI Taxonomy" id="268474"/>
    <lineage>
        <taxon>Eukaryota</taxon>
        <taxon>Metazoa</taxon>
        <taxon>Ecdysozoa</taxon>
        <taxon>Nematoda</taxon>
        <taxon>Enoplea</taxon>
        <taxon>Dorylaimia</taxon>
        <taxon>Trichinellida</taxon>
        <taxon>Trichinellidae</taxon>
        <taxon>Trichinella</taxon>
    </lineage>
</organism>
<reference evidence="1 2" key="1">
    <citation type="submission" date="2015-01" db="EMBL/GenBank/DDBJ databases">
        <title>Evolution of Trichinella species and genotypes.</title>
        <authorList>
            <person name="Korhonen P.K."/>
            <person name="Edoardo P."/>
            <person name="Giuseppe L.R."/>
            <person name="Gasser R.B."/>
        </authorList>
    </citation>
    <scope>NUCLEOTIDE SEQUENCE [LARGE SCALE GENOMIC DNA]</scope>
    <source>
        <strain evidence="1">ISS1980</strain>
    </source>
</reference>
<keyword evidence="2" id="KW-1185">Reference proteome</keyword>
<accession>A0A0V1MHC8</accession>
<name>A0A0V1MHC8_9BILA</name>
<sequence length="114" mass="12674">MKLLENVYRSSSNFRETIITPDKMSIENDDEAKISRGNFAKLSNIPPPGTRVVDRLSNKESWSCYPPEDLSPSSGCALCYLDRVAVVPNSVEASENLHCWSTLEISLNLDCPPV</sequence>
<gene>
    <name evidence="1" type="ORF">T10_1801</name>
</gene>
<dbReference type="AlphaFoldDB" id="A0A0V1MHC8"/>
<evidence type="ECO:0000313" key="1">
    <source>
        <dbReference type="EMBL" id="KRZ71101.1"/>
    </source>
</evidence>